<dbReference type="AlphaFoldDB" id="A0AAE3VL23"/>
<proteinExistence type="predicted"/>
<dbReference type="RefSeq" id="WP_306883773.1">
    <property type="nucleotide sequence ID" value="NZ_JAUSUL010000001.1"/>
</dbReference>
<dbReference type="Proteomes" id="UP001229244">
    <property type="component" value="Unassembled WGS sequence"/>
</dbReference>
<sequence length="71" mass="7589">MEEAIRALSDLPAERQDALARLILDQIGDGNPLVLGPDERRAVEAGIADTDAGRTADDDALARHLARLRSA</sequence>
<evidence type="ECO:0000313" key="2">
    <source>
        <dbReference type="Proteomes" id="UP001229244"/>
    </source>
</evidence>
<comment type="caution">
    <text evidence="1">The sequence shown here is derived from an EMBL/GenBank/DDBJ whole genome shotgun (WGS) entry which is preliminary data.</text>
</comment>
<evidence type="ECO:0008006" key="3">
    <source>
        <dbReference type="Google" id="ProtNLM"/>
    </source>
</evidence>
<gene>
    <name evidence="1" type="ORF">J2S73_000422</name>
</gene>
<dbReference type="EMBL" id="JAUSUL010000001">
    <property type="protein sequence ID" value="MDQ0313985.1"/>
    <property type="molecule type" value="Genomic_DNA"/>
</dbReference>
<organism evidence="1 2">
    <name type="scientific">Amorphus orientalis</name>
    <dbReference type="NCBI Taxonomy" id="649198"/>
    <lineage>
        <taxon>Bacteria</taxon>
        <taxon>Pseudomonadati</taxon>
        <taxon>Pseudomonadota</taxon>
        <taxon>Alphaproteobacteria</taxon>
        <taxon>Hyphomicrobiales</taxon>
        <taxon>Amorphaceae</taxon>
        <taxon>Amorphus</taxon>
    </lineage>
</organism>
<accession>A0AAE3VL23</accession>
<reference evidence="1" key="1">
    <citation type="submission" date="2023-07" db="EMBL/GenBank/DDBJ databases">
        <title>Genomic Encyclopedia of Type Strains, Phase IV (KMG-IV): sequencing the most valuable type-strain genomes for metagenomic binning, comparative biology and taxonomic classification.</title>
        <authorList>
            <person name="Goeker M."/>
        </authorList>
    </citation>
    <scope>NUCLEOTIDE SEQUENCE</scope>
    <source>
        <strain evidence="1">DSM 21202</strain>
    </source>
</reference>
<keyword evidence="2" id="KW-1185">Reference proteome</keyword>
<name>A0AAE3VL23_9HYPH</name>
<evidence type="ECO:0000313" key="1">
    <source>
        <dbReference type="EMBL" id="MDQ0313985.1"/>
    </source>
</evidence>
<protein>
    <recommendedName>
        <fullName evidence="3">Addiction module component</fullName>
    </recommendedName>
</protein>